<dbReference type="Gene3D" id="3.10.620.30">
    <property type="match status" value="1"/>
</dbReference>
<feature type="domain" description="Transglutaminase-like" evidence="1">
    <location>
        <begin position="77"/>
        <end position="149"/>
    </location>
</feature>
<dbReference type="InterPro" id="IPR038765">
    <property type="entry name" value="Papain-like_cys_pep_sf"/>
</dbReference>
<keyword evidence="3" id="KW-1185">Reference proteome</keyword>
<dbReference type="RefSeq" id="WP_265426130.1">
    <property type="nucleotide sequence ID" value="NZ_JAPFPW010000024.1"/>
</dbReference>
<reference evidence="2 3" key="1">
    <citation type="submission" date="2022-11" db="EMBL/GenBank/DDBJ databases">
        <title>Desulfobotulus tamanensis H1 sp. nov. - anaerobic, alkaliphilic, sulphate reducing bacterium isolated from terrestrial mud volcano.</title>
        <authorList>
            <person name="Frolova A."/>
            <person name="Merkel A.Y."/>
            <person name="Slobodkin A.I."/>
        </authorList>
    </citation>
    <scope>NUCLEOTIDE SEQUENCE [LARGE SCALE GENOMIC DNA]</scope>
    <source>
        <strain evidence="2 3">H1</strain>
    </source>
</reference>
<dbReference type="InterPro" id="IPR002931">
    <property type="entry name" value="Transglutaminase-like"/>
</dbReference>
<dbReference type="Proteomes" id="UP001209681">
    <property type="component" value="Unassembled WGS sequence"/>
</dbReference>
<dbReference type="PANTHER" id="PTHR33490">
    <property type="entry name" value="BLR5614 PROTEIN-RELATED"/>
    <property type="match status" value="1"/>
</dbReference>
<evidence type="ECO:0000313" key="3">
    <source>
        <dbReference type="Proteomes" id="UP001209681"/>
    </source>
</evidence>
<dbReference type="SMART" id="SM00460">
    <property type="entry name" value="TGc"/>
    <property type="match status" value="1"/>
</dbReference>
<dbReference type="PANTHER" id="PTHR33490:SF3">
    <property type="entry name" value="CONSERVED INTEGRAL MEMBRANE PROTEIN"/>
    <property type="match status" value="1"/>
</dbReference>
<comment type="caution">
    <text evidence="2">The sequence shown here is derived from an EMBL/GenBank/DDBJ whole genome shotgun (WGS) entry which is preliminary data.</text>
</comment>
<dbReference type="SUPFAM" id="SSF54001">
    <property type="entry name" value="Cysteine proteinases"/>
    <property type="match status" value="1"/>
</dbReference>
<name>A0ABT3NDF8_9BACT</name>
<proteinExistence type="predicted"/>
<protein>
    <submittedName>
        <fullName evidence="2">Transglutaminase family protein</fullName>
    </submittedName>
</protein>
<dbReference type="EMBL" id="JAPFPW010000024">
    <property type="protein sequence ID" value="MCW7755206.1"/>
    <property type="molecule type" value="Genomic_DNA"/>
</dbReference>
<organism evidence="2 3">
    <name type="scientific">Desulfobotulus pelophilus</name>
    <dbReference type="NCBI Taxonomy" id="2823377"/>
    <lineage>
        <taxon>Bacteria</taxon>
        <taxon>Pseudomonadati</taxon>
        <taxon>Thermodesulfobacteriota</taxon>
        <taxon>Desulfobacteria</taxon>
        <taxon>Desulfobacterales</taxon>
        <taxon>Desulfobacteraceae</taxon>
        <taxon>Desulfobotulus</taxon>
    </lineage>
</organism>
<accession>A0ABT3NDF8</accession>
<evidence type="ECO:0000313" key="2">
    <source>
        <dbReference type="EMBL" id="MCW7755206.1"/>
    </source>
</evidence>
<evidence type="ECO:0000259" key="1">
    <source>
        <dbReference type="SMART" id="SM00460"/>
    </source>
</evidence>
<gene>
    <name evidence="2" type="ORF">OOT00_14555</name>
</gene>
<dbReference type="Pfam" id="PF01841">
    <property type="entry name" value="Transglut_core"/>
    <property type="match status" value="1"/>
</dbReference>
<sequence>MPVQAVTMETPPEDADLTSTVYIDSDNVDLIAFCSRHAISGNPVQTAVALYHAVRDGILYDPYRIVFSIHGMKASTTLHNGYGYCVAKAILLTAAARAAGIPARLGFANVRNHLATPRLQEIMGTDLFVYHGYTALFLRGRWVKATPTFNRELCERFAVLPLDFDGKTDSLLHPFDAHGKQHMVYEKDHGLFQDLPIKLILQASMDAYPEMMKGLQQGGTGGRFQEETGAFCTVTRDDS</sequence>